<name>A0ABY6SNS1_9CLOT</name>
<dbReference type="EMBL" id="UYIN01000001">
    <property type="protein sequence ID" value="VDG69780.1"/>
    <property type="molecule type" value="Genomic_DNA"/>
</dbReference>
<protein>
    <submittedName>
        <fullName evidence="2">Uncharacterized protein</fullName>
    </submittedName>
</protein>
<keyword evidence="1" id="KW-0472">Membrane</keyword>
<gene>
    <name evidence="2" type="ORF">NCTC10913_00420</name>
</gene>
<evidence type="ECO:0000256" key="1">
    <source>
        <dbReference type="SAM" id="Phobius"/>
    </source>
</evidence>
<comment type="caution">
    <text evidence="2">The sequence shown here is derived from an EMBL/GenBank/DDBJ whole genome shotgun (WGS) entry which is preliminary data.</text>
</comment>
<keyword evidence="3" id="KW-1185">Reference proteome</keyword>
<feature type="transmembrane region" description="Helical" evidence="1">
    <location>
        <begin position="243"/>
        <end position="263"/>
    </location>
</feature>
<evidence type="ECO:0000313" key="2">
    <source>
        <dbReference type="EMBL" id="VDG69780.1"/>
    </source>
</evidence>
<accession>A0ABY6SNS1</accession>
<dbReference type="RefSeq" id="WP_125147678.1">
    <property type="nucleotide sequence ID" value="NZ_UYIN01000001.1"/>
</dbReference>
<sequence>MEIQCIHEELSIIKRVYNDEFYEINLCKHKEVNENKLYTVITIKDENLVRENIEIFSSLRYNNKFTDFIECFSKNSYLYIVFSYYEEKPLDFDEVCDFPLMQRVEIVKQILSMCIILNMPAPILYDAVSNINLDSSGKIYFNYFLRRINKYNNLKNKDVIKKLSIIFINIFSGELEINAVSGLKELIEKCENMEYENIMEIYRDYISLYDNFLQSLNITREKELNWFRKILNKIIEVFNKVKLPLIMLVLCIGVIYLIVTLTYKPKTENPTKIKSIGTVQITE</sequence>
<proteinExistence type="predicted"/>
<reference evidence="2 3" key="1">
    <citation type="submission" date="2018-11" db="EMBL/GenBank/DDBJ databases">
        <authorList>
            <consortium name="Pathogen Informatics"/>
        </authorList>
    </citation>
    <scope>NUCLEOTIDE SEQUENCE [LARGE SCALE GENOMIC DNA]</scope>
    <source>
        <strain evidence="2 3">NCTC10913</strain>
    </source>
</reference>
<dbReference type="Proteomes" id="UP000277570">
    <property type="component" value="Unassembled WGS sequence"/>
</dbReference>
<keyword evidence="1" id="KW-0812">Transmembrane</keyword>
<organism evidence="2 3">
    <name type="scientific">Clostridium carnis</name>
    <dbReference type="NCBI Taxonomy" id="1530"/>
    <lineage>
        <taxon>Bacteria</taxon>
        <taxon>Bacillati</taxon>
        <taxon>Bacillota</taxon>
        <taxon>Clostridia</taxon>
        <taxon>Eubacteriales</taxon>
        <taxon>Clostridiaceae</taxon>
        <taxon>Clostridium</taxon>
    </lineage>
</organism>
<evidence type="ECO:0000313" key="3">
    <source>
        <dbReference type="Proteomes" id="UP000277570"/>
    </source>
</evidence>
<keyword evidence="1" id="KW-1133">Transmembrane helix</keyword>